<keyword evidence="1" id="KW-1133">Transmembrane helix</keyword>
<evidence type="ECO:0000256" key="1">
    <source>
        <dbReference type="SAM" id="Phobius"/>
    </source>
</evidence>
<accession>A0A3B4YYD6</accession>
<reference evidence="2" key="1">
    <citation type="submission" date="2023-09" db="UniProtKB">
        <authorList>
            <consortium name="Ensembl"/>
        </authorList>
    </citation>
    <scope>IDENTIFICATION</scope>
</reference>
<feature type="transmembrane region" description="Helical" evidence="1">
    <location>
        <begin position="102"/>
        <end position="126"/>
    </location>
</feature>
<sequence length="133" mass="14828">LPSQGGHHHGQELLEIVRIHMQFLRVQHAQLCVGGLDVVHVLHSTVQTVEDSFSVNCNHWVCFDGSRVVEVSKVSKVPLSPGVDNQTPEETRHLQPQGSRRFSSATFSVFLVLDLCTCTSFLFLLAQCFCLVE</sequence>
<dbReference type="AlphaFoldDB" id="A0A3B4YYD6"/>
<protein>
    <submittedName>
        <fullName evidence="2">Uncharacterized protein</fullName>
    </submittedName>
</protein>
<keyword evidence="1" id="KW-0812">Transmembrane</keyword>
<dbReference type="GeneTree" id="ENSGT00980000199049"/>
<evidence type="ECO:0000313" key="2">
    <source>
        <dbReference type="Ensembl" id="ENSSPAP00000001683.1"/>
    </source>
</evidence>
<proteinExistence type="predicted"/>
<dbReference type="Ensembl" id="ENSSPAT00000001713.1">
    <property type="protein sequence ID" value="ENSSPAP00000001683.1"/>
    <property type="gene ID" value="ENSSPAG00000001286.1"/>
</dbReference>
<name>A0A3B4YYD6_9TELE</name>
<keyword evidence="1" id="KW-0472">Membrane</keyword>
<organism evidence="2">
    <name type="scientific">Stegastes partitus</name>
    <name type="common">bicolor damselfish</name>
    <dbReference type="NCBI Taxonomy" id="144197"/>
    <lineage>
        <taxon>Eukaryota</taxon>
        <taxon>Metazoa</taxon>
        <taxon>Chordata</taxon>
        <taxon>Craniata</taxon>
        <taxon>Vertebrata</taxon>
        <taxon>Euteleostomi</taxon>
        <taxon>Actinopterygii</taxon>
        <taxon>Neopterygii</taxon>
        <taxon>Teleostei</taxon>
        <taxon>Neoteleostei</taxon>
        <taxon>Acanthomorphata</taxon>
        <taxon>Ovalentaria</taxon>
        <taxon>Pomacentridae</taxon>
        <taxon>Stegastes</taxon>
    </lineage>
</organism>